<dbReference type="RefSeq" id="WP_407884690.1">
    <property type="nucleotide sequence ID" value="NZ_BQXO01000006.1"/>
</dbReference>
<organism evidence="7 8">
    <name type="scientific">Furfurilactobacillus curtus</name>
    <dbReference type="NCBI Taxonomy" id="1746200"/>
    <lineage>
        <taxon>Bacteria</taxon>
        <taxon>Bacillati</taxon>
        <taxon>Bacillota</taxon>
        <taxon>Bacilli</taxon>
        <taxon>Lactobacillales</taxon>
        <taxon>Lactobacillaceae</taxon>
        <taxon>Furfurilactobacillus</taxon>
    </lineage>
</organism>
<sequence>MAKTRGFEVVKRLADDPVPLPQRQTKAAAGYDLAAVSDFTLPSIWRGHFLKALWHMRHGKALTPELLTTADQELKPFLVPTGIKAFMQPDEVLLLVNRSSGPLKRRLILPNGVGVIDADYYSNDSNDGEIFVQLINYGLTDVTIKKGERIAQGIFVPFLTIDGETTPQMERNGGFGSSGKH</sequence>
<dbReference type="InterPro" id="IPR036157">
    <property type="entry name" value="dUTPase-like_sf"/>
</dbReference>
<proteinExistence type="inferred from homology"/>
<dbReference type="PANTHER" id="PTHR11241:SF0">
    <property type="entry name" value="DEOXYURIDINE 5'-TRIPHOSPHATE NUCLEOTIDOHYDROLASE"/>
    <property type="match status" value="1"/>
</dbReference>
<comment type="caution">
    <text evidence="7">The sequence shown here is derived from an EMBL/GenBank/DDBJ whole genome shotgun (WGS) entry which is preliminary data.</text>
</comment>
<dbReference type="EMBL" id="BQXO01000006">
    <property type="protein sequence ID" value="GKT06497.1"/>
    <property type="molecule type" value="Genomic_DNA"/>
</dbReference>
<dbReference type="Gene3D" id="2.70.40.10">
    <property type="match status" value="1"/>
</dbReference>
<dbReference type="CDD" id="cd07557">
    <property type="entry name" value="trimeric_dUTPase"/>
    <property type="match status" value="1"/>
</dbReference>
<comment type="catalytic activity">
    <reaction evidence="5">
        <text>dUTP + H2O = dUMP + diphosphate + H(+)</text>
        <dbReference type="Rhea" id="RHEA:10248"/>
        <dbReference type="ChEBI" id="CHEBI:15377"/>
        <dbReference type="ChEBI" id="CHEBI:15378"/>
        <dbReference type="ChEBI" id="CHEBI:33019"/>
        <dbReference type="ChEBI" id="CHEBI:61555"/>
        <dbReference type="ChEBI" id="CHEBI:246422"/>
        <dbReference type="EC" id="3.6.1.23"/>
    </reaction>
</comment>
<keyword evidence="3" id="KW-0378">Hydrolase</keyword>
<accession>A0ABQ5JPK9</accession>
<name>A0ABQ5JPK9_9LACO</name>
<reference evidence="7 8" key="1">
    <citation type="submission" date="2022-03" db="EMBL/GenBank/DDBJ databases">
        <title>Draft genome sequence of Furfurilactobacillus curtus JCM 31185.</title>
        <authorList>
            <person name="Suzuki S."/>
            <person name="Endo A."/>
            <person name="Kajikawa A."/>
        </authorList>
    </citation>
    <scope>NUCLEOTIDE SEQUENCE [LARGE SCALE GENOMIC DNA]</scope>
    <source>
        <strain evidence="7 8">JCM 31185</strain>
    </source>
</reference>
<evidence type="ECO:0000256" key="2">
    <source>
        <dbReference type="ARBA" id="ARBA00012379"/>
    </source>
</evidence>
<evidence type="ECO:0000313" key="7">
    <source>
        <dbReference type="EMBL" id="GKT06497.1"/>
    </source>
</evidence>
<dbReference type="InterPro" id="IPR029054">
    <property type="entry name" value="dUTPase-like"/>
</dbReference>
<evidence type="ECO:0000256" key="5">
    <source>
        <dbReference type="ARBA" id="ARBA00047686"/>
    </source>
</evidence>
<evidence type="ECO:0000313" key="8">
    <source>
        <dbReference type="Proteomes" id="UP001628078"/>
    </source>
</evidence>
<dbReference type="Proteomes" id="UP001628078">
    <property type="component" value="Unassembled WGS sequence"/>
</dbReference>
<dbReference type="SUPFAM" id="SSF51283">
    <property type="entry name" value="dUTPase-like"/>
    <property type="match status" value="1"/>
</dbReference>
<comment type="similarity">
    <text evidence="1">Belongs to the dUTPase family.</text>
</comment>
<keyword evidence="4" id="KW-0546">Nucleotide metabolism</keyword>
<evidence type="ECO:0000256" key="1">
    <source>
        <dbReference type="ARBA" id="ARBA00006581"/>
    </source>
</evidence>
<gene>
    <name evidence="7" type="primary">dut</name>
    <name evidence="7" type="ORF">JCM31185_17840</name>
</gene>
<dbReference type="InterPro" id="IPR033704">
    <property type="entry name" value="dUTPase_trimeric"/>
</dbReference>
<evidence type="ECO:0000256" key="4">
    <source>
        <dbReference type="ARBA" id="ARBA00023080"/>
    </source>
</evidence>
<evidence type="ECO:0000256" key="3">
    <source>
        <dbReference type="ARBA" id="ARBA00022801"/>
    </source>
</evidence>
<dbReference type="InterPro" id="IPR008181">
    <property type="entry name" value="dUTPase"/>
</dbReference>
<keyword evidence="8" id="KW-1185">Reference proteome</keyword>
<dbReference type="Pfam" id="PF00692">
    <property type="entry name" value="dUTPase"/>
    <property type="match status" value="1"/>
</dbReference>
<feature type="domain" description="dUTPase-like" evidence="6">
    <location>
        <begin position="77"/>
        <end position="179"/>
    </location>
</feature>
<evidence type="ECO:0000259" key="6">
    <source>
        <dbReference type="Pfam" id="PF00692"/>
    </source>
</evidence>
<protein>
    <recommendedName>
        <fullName evidence="2">dUTP diphosphatase</fullName>
        <ecNumber evidence="2">3.6.1.23</ecNumber>
    </recommendedName>
</protein>
<dbReference type="PANTHER" id="PTHR11241">
    <property type="entry name" value="DEOXYURIDINE 5'-TRIPHOSPHATE NUCLEOTIDOHYDROLASE"/>
    <property type="match status" value="1"/>
</dbReference>
<dbReference type="EC" id="3.6.1.23" evidence="2"/>